<evidence type="ECO:0000313" key="1">
    <source>
        <dbReference type="EMBL" id="MCE3217077.1"/>
    </source>
</evidence>
<comment type="caution">
    <text evidence="1">The sequence shown here is derived from an EMBL/GenBank/DDBJ whole genome shotgun (WGS) entry which is preliminary data.</text>
</comment>
<proteinExistence type="predicted"/>
<gene>
    <name evidence="1" type="ORF">HAX54_010270</name>
</gene>
<dbReference type="EMBL" id="JACEIK010015621">
    <property type="protein sequence ID" value="MCE3217077.1"/>
    <property type="molecule type" value="Genomic_DNA"/>
</dbReference>
<sequence length="131" mass="14522">INEVRSKEGKNHKNAVTVLDRLITDLEVQTSALGHKKAEGWDFEHLTGEHSGELLMQKRVPLTADPVCKPPVNNRRRHSELGIISSVKGKVVECRFNSANRRSSWLQAVAWVPCCSGSSQIGTGDSPPRRQ</sequence>
<dbReference type="Proteomes" id="UP000823775">
    <property type="component" value="Unassembled WGS sequence"/>
</dbReference>
<organism evidence="1 2">
    <name type="scientific">Datura stramonium</name>
    <name type="common">Jimsonweed</name>
    <name type="synonym">Common thornapple</name>
    <dbReference type="NCBI Taxonomy" id="4076"/>
    <lineage>
        <taxon>Eukaryota</taxon>
        <taxon>Viridiplantae</taxon>
        <taxon>Streptophyta</taxon>
        <taxon>Embryophyta</taxon>
        <taxon>Tracheophyta</taxon>
        <taxon>Spermatophyta</taxon>
        <taxon>Magnoliopsida</taxon>
        <taxon>eudicotyledons</taxon>
        <taxon>Gunneridae</taxon>
        <taxon>Pentapetalae</taxon>
        <taxon>asterids</taxon>
        <taxon>lamiids</taxon>
        <taxon>Solanales</taxon>
        <taxon>Solanaceae</taxon>
        <taxon>Solanoideae</taxon>
        <taxon>Datureae</taxon>
        <taxon>Datura</taxon>
    </lineage>
</organism>
<reference evidence="1 2" key="1">
    <citation type="journal article" date="2021" name="BMC Genomics">
        <title>Datura genome reveals duplications of psychoactive alkaloid biosynthetic genes and high mutation rate following tissue culture.</title>
        <authorList>
            <person name="Rajewski A."/>
            <person name="Carter-House D."/>
            <person name="Stajich J."/>
            <person name="Litt A."/>
        </authorList>
    </citation>
    <scope>NUCLEOTIDE SEQUENCE [LARGE SCALE GENOMIC DNA]</scope>
    <source>
        <strain evidence="1">AR-01</strain>
    </source>
</reference>
<accession>A0ABS8WVV1</accession>
<feature type="non-terminal residue" evidence="1">
    <location>
        <position position="1"/>
    </location>
</feature>
<protein>
    <submittedName>
        <fullName evidence="1">Uncharacterized protein</fullName>
    </submittedName>
</protein>
<name>A0ABS8WVV1_DATST</name>
<evidence type="ECO:0000313" key="2">
    <source>
        <dbReference type="Proteomes" id="UP000823775"/>
    </source>
</evidence>
<keyword evidence="2" id="KW-1185">Reference proteome</keyword>